<dbReference type="EMBL" id="BMOD01000010">
    <property type="protein sequence ID" value="GGJ40831.1"/>
    <property type="molecule type" value="Genomic_DNA"/>
</dbReference>
<evidence type="ECO:0000313" key="2">
    <source>
        <dbReference type="Proteomes" id="UP000632222"/>
    </source>
</evidence>
<gene>
    <name evidence="1" type="ORF">GCM10008938_28590</name>
</gene>
<comment type="caution">
    <text evidence="1">The sequence shown here is derived from an EMBL/GenBank/DDBJ whole genome shotgun (WGS) entry which is preliminary data.</text>
</comment>
<keyword evidence="2" id="KW-1185">Reference proteome</keyword>
<evidence type="ECO:0000313" key="1">
    <source>
        <dbReference type="EMBL" id="GGJ40831.1"/>
    </source>
</evidence>
<dbReference type="Proteomes" id="UP000632222">
    <property type="component" value="Unassembled WGS sequence"/>
</dbReference>
<protein>
    <submittedName>
        <fullName evidence="1">Uncharacterized protein</fullName>
    </submittedName>
</protein>
<dbReference type="RefSeq" id="WP_189003387.1">
    <property type="nucleotide sequence ID" value="NZ_BMOD01000010.1"/>
</dbReference>
<proteinExistence type="predicted"/>
<organism evidence="1 2">
    <name type="scientific">Deinococcus roseus</name>
    <dbReference type="NCBI Taxonomy" id="392414"/>
    <lineage>
        <taxon>Bacteria</taxon>
        <taxon>Thermotogati</taxon>
        <taxon>Deinococcota</taxon>
        <taxon>Deinococci</taxon>
        <taxon>Deinococcales</taxon>
        <taxon>Deinococcaceae</taxon>
        <taxon>Deinococcus</taxon>
    </lineage>
</organism>
<reference evidence="2" key="1">
    <citation type="journal article" date="2019" name="Int. J. Syst. Evol. Microbiol.">
        <title>The Global Catalogue of Microorganisms (GCM) 10K type strain sequencing project: providing services to taxonomists for standard genome sequencing and annotation.</title>
        <authorList>
            <consortium name="The Broad Institute Genomics Platform"/>
            <consortium name="The Broad Institute Genome Sequencing Center for Infectious Disease"/>
            <person name="Wu L."/>
            <person name="Ma J."/>
        </authorList>
    </citation>
    <scope>NUCLEOTIDE SEQUENCE [LARGE SCALE GENOMIC DNA]</scope>
    <source>
        <strain evidence="2">JCM 14370</strain>
    </source>
</reference>
<accession>A0ABQ2D178</accession>
<sequence>MPEVHNIQDAFLQAALHSADPQNHPDLARLQNRASYTERKTSWGYMYLLDVLKELNMLSGTDFRLTDERFEDQYQGWSAVHGPHVAESAKALETAYQHTQNSLNVFGPSSTLRLSCVLRPLQAWRVMYGILQARKTQQQHLHFRMDRLLSFSQAPTASPPCILWTRQVPREDILLWGYVTTPMDLSEFVVLNRHPEGHLSIPLSELEVRGGFRPTDVLQNQEGWQESTPSVLPLPTIQEQEANEASIASARQLERQFPDPLLRRLTRSIINLRKIR</sequence>
<name>A0ABQ2D178_9DEIO</name>